<comment type="caution">
    <text evidence="2">The sequence shown here is derived from an EMBL/GenBank/DDBJ whole genome shotgun (WGS) entry which is preliminary data.</text>
</comment>
<keyword evidence="3" id="KW-1185">Reference proteome</keyword>
<evidence type="ECO:0000313" key="3">
    <source>
        <dbReference type="Proteomes" id="UP001558613"/>
    </source>
</evidence>
<protein>
    <submittedName>
        <fullName evidence="2">Uncharacterized protein</fullName>
    </submittedName>
</protein>
<proteinExistence type="predicted"/>
<sequence>MKPNQNVLGQLHRAPTFKGKGLGKTRREAPICPKVHSSGGACVQSMGLKMRRKRVQAERMTSYSHLSVKCTPGTMSLNAIKHLVNTN</sequence>
<name>A0ABR3LVG0_9TELE</name>
<gene>
    <name evidence="2" type="ORF">QQF64_013805</name>
</gene>
<accession>A0ABR3LVG0</accession>
<dbReference type="EMBL" id="JAYMGO010000019">
    <property type="protein sequence ID" value="KAL1255744.1"/>
    <property type="molecule type" value="Genomic_DNA"/>
</dbReference>
<dbReference type="Proteomes" id="UP001558613">
    <property type="component" value="Unassembled WGS sequence"/>
</dbReference>
<reference evidence="2 3" key="1">
    <citation type="submission" date="2023-09" db="EMBL/GenBank/DDBJ databases">
        <authorList>
            <person name="Wang M."/>
        </authorList>
    </citation>
    <scope>NUCLEOTIDE SEQUENCE [LARGE SCALE GENOMIC DNA]</scope>
    <source>
        <strain evidence="2">GT-2023</strain>
        <tissue evidence="2">Liver</tissue>
    </source>
</reference>
<evidence type="ECO:0000256" key="1">
    <source>
        <dbReference type="SAM" id="MobiDB-lite"/>
    </source>
</evidence>
<organism evidence="2 3">
    <name type="scientific">Cirrhinus molitorella</name>
    <name type="common">mud carp</name>
    <dbReference type="NCBI Taxonomy" id="172907"/>
    <lineage>
        <taxon>Eukaryota</taxon>
        <taxon>Metazoa</taxon>
        <taxon>Chordata</taxon>
        <taxon>Craniata</taxon>
        <taxon>Vertebrata</taxon>
        <taxon>Euteleostomi</taxon>
        <taxon>Actinopterygii</taxon>
        <taxon>Neopterygii</taxon>
        <taxon>Teleostei</taxon>
        <taxon>Ostariophysi</taxon>
        <taxon>Cypriniformes</taxon>
        <taxon>Cyprinidae</taxon>
        <taxon>Labeoninae</taxon>
        <taxon>Labeonini</taxon>
        <taxon>Cirrhinus</taxon>
    </lineage>
</organism>
<evidence type="ECO:0000313" key="2">
    <source>
        <dbReference type="EMBL" id="KAL1255744.1"/>
    </source>
</evidence>
<feature type="region of interest" description="Disordered" evidence="1">
    <location>
        <begin position="1"/>
        <end position="31"/>
    </location>
</feature>